<sequence length="244" mass="28387">MKHYLSLITLLYLFSACSDTRDPDKIIDKSIAYYHMDKLKNATLEFGFRNARFKAMQKDGHFKYERTFSDSTGNVHDILSNEGFKRILNGNELSLDSIDRAKYSQSLNAVIYFLYLPLKLNDPSVVKKYLGEIRIKGKTYHKLEISFDQSKGGADHNDIFYYWFDAEDYSMDHFAYSSGGNRFREVLRTQNAGGVIFQDYINYQMPVDDSITTVLKYDSLYDAGRLRELSRIELLDMVLTEPEK</sequence>
<dbReference type="PROSITE" id="PS51257">
    <property type="entry name" value="PROKAR_LIPOPROTEIN"/>
    <property type="match status" value="1"/>
</dbReference>
<evidence type="ECO:0008006" key="3">
    <source>
        <dbReference type="Google" id="ProtNLM"/>
    </source>
</evidence>
<gene>
    <name evidence="1" type="ORF">SAMN05421813_10591</name>
</gene>
<evidence type="ECO:0000313" key="1">
    <source>
        <dbReference type="EMBL" id="SDM05086.1"/>
    </source>
</evidence>
<accession>A0A1G9Q267</accession>
<name>A0A1G9Q267_9SPHI</name>
<protein>
    <recommendedName>
        <fullName evidence="3">Deoxyribose-phosphate aldolase</fullName>
    </recommendedName>
</protein>
<dbReference type="Proteomes" id="UP000199226">
    <property type="component" value="Unassembled WGS sequence"/>
</dbReference>
<dbReference type="InterPro" id="IPR045444">
    <property type="entry name" value="DUF6503"/>
</dbReference>
<dbReference type="AlphaFoldDB" id="A0A1G9Q267"/>
<dbReference type="Pfam" id="PF20113">
    <property type="entry name" value="DUF6503"/>
    <property type="match status" value="1"/>
</dbReference>
<evidence type="ECO:0000313" key="2">
    <source>
        <dbReference type="Proteomes" id="UP000199226"/>
    </source>
</evidence>
<keyword evidence="2" id="KW-1185">Reference proteome</keyword>
<dbReference type="EMBL" id="FNHH01000005">
    <property type="protein sequence ID" value="SDM05086.1"/>
    <property type="molecule type" value="Genomic_DNA"/>
</dbReference>
<dbReference type="RefSeq" id="WP_090701396.1">
    <property type="nucleotide sequence ID" value="NZ_FNHH01000005.1"/>
</dbReference>
<dbReference type="OrthoDB" id="982433at2"/>
<organism evidence="1 2">
    <name type="scientific">Daejeonella rubra</name>
    <dbReference type="NCBI Taxonomy" id="990371"/>
    <lineage>
        <taxon>Bacteria</taxon>
        <taxon>Pseudomonadati</taxon>
        <taxon>Bacteroidota</taxon>
        <taxon>Sphingobacteriia</taxon>
        <taxon>Sphingobacteriales</taxon>
        <taxon>Sphingobacteriaceae</taxon>
        <taxon>Daejeonella</taxon>
    </lineage>
</organism>
<proteinExistence type="predicted"/>
<dbReference type="STRING" id="990371.SAMN05421813_10591"/>
<reference evidence="2" key="1">
    <citation type="submission" date="2016-10" db="EMBL/GenBank/DDBJ databases">
        <authorList>
            <person name="Varghese N."/>
            <person name="Submissions S."/>
        </authorList>
    </citation>
    <scope>NUCLEOTIDE SEQUENCE [LARGE SCALE GENOMIC DNA]</scope>
    <source>
        <strain evidence="2">DSM 24536</strain>
    </source>
</reference>